<feature type="binding site" evidence="3">
    <location>
        <position position="231"/>
    </location>
    <ligand>
        <name>FAD</name>
        <dbReference type="ChEBI" id="CHEBI:57692"/>
    </ligand>
</feature>
<dbReference type="GO" id="GO:0016491">
    <property type="term" value="F:oxidoreductase activity"/>
    <property type="evidence" value="ECO:0007669"/>
    <property type="project" value="UniProtKB-KW"/>
</dbReference>
<dbReference type="RefSeq" id="WP_119624517.1">
    <property type="nucleotide sequence ID" value="NZ_QXRZ01000004.1"/>
</dbReference>
<proteinExistence type="predicted"/>
<protein>
    <submittedName>
        <fullName evidence="5">FAD-dependent oxidoreductase</fullName>
    </submittedName>
</protein>
<evidence type="ECO:0000256" key="1">
    <source>
        <dbReference type="ARBA" id="ARBA00001974"/>
    </source>
</evidence>
<name>A0A418HNK4_STAGA</name>
<reference evidence="5 6" key="1">
    <citation type="journal article" date="2016" name="Front. Microbiol.">
        <title>Comprehensive Phylogenetic Analysis of Bovine Non-aureus Staphylococci Species Based on Whole-Genome Sequencing.</title>
        <authorList>
            <person name="Naushad S."/>
            <person name="Barkema H.W."/>
            <person name="Luby C."/>
            <person name="Condas L.A."/>
            <person name="Nobrega D.B."/>
            <person name="Carson D.A."/>
            <person name="De Buck J."/>
        </authorList>
    </citation>
    <scope>NUCLEOTIDE SEQUENCE [LARGE SCALE GENOMIC DNA]</scope>
    <source>
        <strain evidence="5 6">SNUC 1388</strain>
    </source>
</reference>
<dbReference type="PRINTS" id="PR00757">
    <property type="entry name" value="AMINEOXDASEF"/>
</dbReference>
<feature type="domain" description="Amine oxidase" evidence="4">
    <location>
        <begin position="11"/>
        <end position="440"/>
    </location>
</feature>
<evidence type="ECO:0000256" key="3">
    <source>
        <dbReference type="PIRSR" id="PIRSR601613-1"/>
    </source>
</evidence>
<gene>
    <name evidence="5" type="ORF">BUZ01_07210</name>
</gene>
<evidence type="ECO:0000259" key="4">
    <source>
        <dbReference type="Pfam" id="PF01593"/>
    </source>
</evidence>
<dbReference type="SUPFAM" id="SSF51905">
    <property type="entry name" value="FAD/NAD(P)-binding domain"/>
    <property type="match status" value="1"/>
</dbReference>
<dbReference type="PANTHER" id="PTHR42923">
    <property type="entry name" value="PROTOPORPHYRINOGEN OXIDASE"/>
    <property type="match status" value="1"/>
</dbReference>
<sequence>MKDVVIIGGGLAGLSSAWRLKHQDILLLETENRVGGRINSERRGDYWLNWGGHLFAGPESATDELIKSVGITALPVPGKLTGMYLNGKLLLNGLVELYPFMAPMSWKARMAMMWKGAKVRAAVIKYGKVAKKRPNEDYSEQQQRVLEFMENRTFSDFTGQLPPEADAIFRPTVSRSTGTPETMTAGSGIGYFHTVWNKDQGLGRNILGGPSTLTDTIGKILKDQIQLNASVENIQQFDNHVKIIYNVNGKKYEVDSRFVVIATPPSITRNIVENLDEEMDKALSEIKYGPHVSAAFLTNEKGKQIWDNIYSIATPKKSFDIVLHQSNLVHDKKIKRNPGSSFMTFSPGESGRKLFDKSDKEIIDIYLNDLNDIFPNFKEYVVEAHVKKYPFGSAYVHPGRSKLQPILTQPFGRIYLAGDYLGTNYTETAIQTGFTAAQNINSFLVTKKENK</sequence>
<dbReference type="InterPro" id="IPR001613">
    <property type="entry name" value="Flavin_amine_oxidase"/>
</dbReference>
<dbReference type="InterPro" id="IPR036188">
    <property type="entry name" value="FAD/NAD-bd_sf"/>
</dbReference>
<dbReference type="Proteomes" id="UP000283576">
    <property type="component" value="Unassembled WGS sequence"/>
</dbReference>
<evidence type="ECO:0000313" key="5">
    <source>
        <dbReference type="EMBL" id="RIL42644.1"/>
    </source>
</evidence>
<dbReference type="Pfam" id="PF01593">
    <property type="entry name" value="Amino_oxidase"/>
    <property type="match status" value="1"/>
</dbReference>
<dbReference type="InterPro" id="IPR002937">
    <property type="entry name" value="Amino_oxidase"/>
</dbReference>
<dbReference type="InterPro" id="IPR050464">
    <property type="entry name" value="Zeta_carotene_desat/Oxidored"/>
</dbReference>
<comment type="cofactor">
    <cofactor evidence="1">
        <name>FAD</name>
        <dbReference type="ChEBI" id="CHEBI:57692"/>
    </cofactor>
</comment>
<comment type="caution">
    <text evidence="5">The sequence shown here is derived from an EMBL/GenBank/DDBJ whole genome shotgun (WGS) entry which is preliminary data.</text>
</comment>
<keyword evidence="2" id="KW-0560">Oxidoreductase</keyword>
<evidence type="ECO:0000256" key="2">
    <source>
        <dbReference type="ARBA" id="ARBA00023002"/>
    </source>
</evidence>
<dbReference type="AlphaFoldDB" id="A0A418HNK4"/>
<feature type="binding site" evidence="3">
    <location>
        <position position="345"/>
    </location>
    <ligand>
        <name>substrate</name>
    </ligand>
</feature>
<organism evidence="5 6">
    <name type="scientific">Staphylococcus gallinarum</name>
    <dbReference type="NCBI Taxonomy" id="1293"/>
    <lineage>
        <taxon>Bacteria</taxon>
        <taxon>Bacillati</taxon>
        <taxon>Bacillota</taxon>
        <taxon>Bacilli</taxon>
        <taxon>Bacillales</taxon>
        <taxon>Staphylococcaceae</taxon>
        <taxon>Staphylococcus</taxon>
    </lineage>
</organism>
<evidence type="ECO:0000313" key="6">
    <source>
        <dbReference type="Proteomes" id="UP000283576"/>
    </source>
</evidence>
<dbReference type="Gene3D" id="3.50.50.60">
    <property type="entry name" value="FAD/NAD(P)-binding domain"/>
    <property type="match status" value="1"/>
</dbReference>
<accession>A0A418HNK4</accession>
<dbReference type="EMBL" id="QXRZ01000004">
    <property type="protein sequence ID" value="RIL42644.1"/>
    <property type="molecule type" value="Genomic_DNA"/>
</dbReference>